<accession>A0AAV7T2D4</accession>
<name>A0AAV7T2D4_PLEWA</name>
<organism evidence="1 2">
    <name type="scientific">Pleurodeles waltl</name>
    <name type="common">Iberian ribbed newt</name>
    <dbReference type="NCBI Taxonomy" id="8319"/>
    <lineage>
        <taxon>Eukaryota</taxon>
        <taxon>Metazoa</taxon>
        <taxon>Chordata</taxon>
        <taxon>Craniata</taxon>
        <taxon>Vertebrata</taxon>
        <taxon>Euteleostomi</taxon>
        <taxon>Amphibia</taxon>
        <taxon>Batrachia</taxon>
        <taxon>Caudata</taxon>
        <taxon>Salamandroidea</taxon>
        <taxon>Salamandridae</taxon>
        <taxon>Pleurodelinae</taxon>
        <taxon>Pleurodeles</taxon>
    </lineage>
</organism>
<sequence length="111" mass="12647">MFRHSEFLNTCRCNSQSVDALKSHCKLSGEFLRLRMNPTEHHLPSLLPLDQGKTQPTLIARLEDPLSTLCSQLSWNRGQRLGGRRKMKEQLCPMMLSCASSPDTLLHEIEV</sequence>
<dbReference type="AlphaFoldDB" id="A0AAV7T2D4"/>
<protein>
    <submittedName>
        <fullName evidence="1">Uncharacterized protein</fullName>
    </submittedName>
</protein>
<evidence type="ECO:0000313" key="2">
    <source>
        <dbReference type="Proteomes" id="UP001066276"/>
    </source>
</evidence>
<dbReference type="Proteomes" id="UP001066276">
    <property type="component" value="Chromosome 4_1"/>
</dbReference>
<evidence type="ECO:0000313" key="1">
    <source>
        <dbReference type="EMBL" id="KAJ1170570.1"/>
    </source>
</evidence>
<proteinExistence type="predicted"/>
<reference evidence="1" key="1">
    <citation type="journal article" date="2022" name="bioRxiv">
        <title>Sequencing and chromosome-scale assembly of the giantPleurodeles waltlgenome.</title>
        <authorList>
            <person name="Brown T."/>
            <person name="Elewa A."/>
            <person name="Iarovenko S."/>
            <person name="Subramanian E."/>
            <person name="Araus A.J."/>
            <person name="Petzold A."/>
            <person name="Susuki M."/>
            <person name="Suzuki K.-i.T."/>
            <person name="Hayashi T."/>
            <person name="Toyoda A."/>
            <person name="Oliveira C."/>
            <person name="Osipova E."/>
            <person name="Leigh N.D."/>
            <person name="Simon A."/>
            <person name="Yun M.H."/>
        </authorList>
    </citation>
    <scope>NUCLEOTIDE SEQUENCE</scope>
    <source>
        <strain evidence="1">20211129_DDA</strain>
        <tissue evidence="1">Liver</tissue>
    </source>
</reference>
<comment type="caution">
    <text evidence="1">The sequence shown here is derived from an EMBL/GenBank/DDBJ whole genome shotgun (WGS) entry which is preliminary data.</text>
</comment>
<keyword evidence="2" id="KW-1185">Reference proteome</keyword>
<gene>
    <name evidence="1" type="ORF">NDU88_002444</name>
</gene>
<dbReference type="EMBL" id="JANPWB010000007">
    <property type="protein sequence ID" value="KAJ1170570.1"/>
    <property type="molecule type" value="Genomic_DNA"/>
</dbReference>